<keyword evidence="3 5" id="KW-0863">Zinc-finger</keyword>
<evidence type="ECO:0000256" key="7">
    <source>
        <dbReference type="SAM" id="MobiDB-lite"/>
    </source>
</evidence>
<dbReference type="SMART" id="SM00355">
    <property type="entry name" value="ZnF_C2H2"/>
    <property type="match status" value="3"/>
</dbReference>
<feature type="compositionally biased region" description="Basic and acidic residues" evidence="7">
    <location>
        <begin position="271"/>
        <end position="303"/>
    </location>
</feature>
<dbReference type="GO" id="GO:0000981">
    <property type="term" value="F:DNA-binding transcription factor activity, RNA polymerase II-specific"/>
    <property type="evidence" value="ECO:0007669"/>
    <property type="project" value="TreeGrafter"/>
</dbReference>
<keyword evidence="2" id="KW-0677">Repeat</keyword>
<dbReference type="Gene3D" id="3.30.160.60">
    <property type="entry name" value="Classic Zinc Finger"/>
    <property type="match status" value="3"/>
</dbReference>
<feature type="compositionally biased region" description="Low complexity" evidence="7">
    <location>
        <begin position="417"/>
        <end position="427"/>
    </location>
</feature>
<keyword evidence="6" id="KW-0175">Coiled coil</keyword>
<dbReference type="PROSITE" id="PS50157">
    <property type="entry name" value="ZINC_FINGER_C2H2_2"/>
    <property type="match status" value="3"/>
</dbReference>
<dbReference type="EMBL" id="JAEPRA010000006">
    <property type="protein sequence ID" value="KAG2184063.1"/>
    <property type="molecule type" value="Genomic_DNA"/>
</dbReference>
<dbReference type="GO" id="GO:0000978">
    <property type="term" value="F:RNA polymerase II cis-regulatory region sequence-specific DNA binding"/>
    <property type="evidence" value="ECO:0007669"/>
    <property type="project" value="TreeGrafter"/>
</dbReference>
<dbReference type="OrthoDB" id="8922241at2759"/>
<proteinExistence type="predicted"/>
<dbReference type="Pfam" id="PF13912">
    <property type="entry name" value="zf-C2H2_6"/>
    <property type="match status" value="1"/>
</dbReference>
<dbReference type="PANTHER" id="PTHR23235">
    <property type="entry name" value="KRUEPPEL-LIKE TRANSCRIPTION FACTOR"/>
    <property type="match status" value="1"/>
</dbReference>
<reference evidence="9" key="1">
    <citation type="submission" date="2020-12" db="EMBL/GenBank/DDBJ databases">
        <title>Metabolic potential, ecology and presence of endohyphal bacteria is reflected in genomic diversity of Mucoromycotina.</title>
        <authorList>
            <person name="Muszewska A."/>
            <person name="Okrasinska A."/>
            <person name="Steczkiewicz K."/>
            <person name="Drgas O."/>
            <person name="Orlowska M."/>
            <person name="Perlinska-Lenart U."/>
            <person name="Aleksandrzak-Piekarczyk T."/>
            <person name="Szatraj K."/>
            <person name="Zielenkiewicz U."/>
            <person name="Pilsyk S."/>
            <person name="Malc E."/>
            <person name="Mieczkowski P."/>
            <person name="Kruszewska J.S."/>
            <person name="Biernat P."/>
            <person name="Pawlowska J."/>
        </authorList>
    </citation>
    <scope>NUCLEOTIDE SEQUENCE</scope>
    <source>
        <strain evidence="9">WA0000051536</strain>
    </source>
</reference>
<dbReference type="InterPro" id="IPR013087">
    <property type="entry name" value="Znf_C2H2_type"/>
</dbReference>
<dbReference type="Proteomes" id="UP000612746">
    <property type="component" value="Unassembled WGS sequence"/>
</dbReference>
<dbReference type="InterPro" id="IPR036236">
    <property type="entry name" value="Znf_C2H2_sf"/>
</dbReference>
<feature type="coiled-coil region" evidence="6">
    <location>
        <begin position="368"/>
        <end position="395"/>
    </location>
</feature>
<keyword evidence="4" id="KW-0862">Zinc</keyword>
<gene>
    <name evidence="9" type="ORF">INT44_009078</name>
</gene>
<evidence type="ECO:0000313" key="10">
    <source>
        <dbReference type="Proteomes" id="UP000612746"/>
    </source>
</evidence>
<organism evidence="9 10">
    <name type="scientific">Umbelopsis vinacea</name>
    <dbReference type="NCBI Taxonomy" id="44442"/>
    <lineage>
        <taxon>Eukaryota</taxon>
        <taxon>Fungi</taxon>
        <taxon>Fungi incertae sedis</taxon>
        <taxon>Mucoromycota</taxon>
        <taxon>Mucoromycotina</taxon>
        <taxon>Umbelopsidomycetes</taxon>
        <taxon>Umbelopsidales</taxon>
        <taxon>Umbelopsidaceae</taxon>
        <taxon>Umbelopsis</taxon>
    </lineage>
</organism>
<feature type="domain" description="C2H2-type" evidence="8">
    <location>
        <begin position="177"/>
        <end position="199"/>
    </location>
</feature>
<accession>A0A8H7Q2E1</accession>
<evidence type="ECO:0000259" key="8">
    <source>
        <dbReference type="PROSITE" id="PS50157"/>
    </source>
</evidence>
<keyword evidence="10" id="KW-1185">Reference proteome</keyword>
<comment type="caution">
    <text evidence="9">The sequence shown here is derived from an EMBL/GenBank/DDBJ whole genome shotgun (WGS) entry which is preliminary data.</text>
</comment>
<evidence type="ECO:0000256" key="1">
    <source>
        <dbReference type="ARBA" id="ARBA00022723"/>
    </source>
</evidence>
<dbReference type="FunFam" id="3.30.160.60:FF:000688">
    <property type="entry name" value="zinc finger protein 197 isoform X1"/>
    <property type="match status" value="1"/>
</dbReference>
<dbReference type="FunFam" id="3.30.160.60:FF:000065">
    <property type="entry name" value="B-cell CLL/lymphoma 6, member B"/>
    <property type="match status" value="1"/>
</dbReference>
<name>A0A8H7Q2E1_9FUNG</name>
<dbReference type="AlphaFoldDB" id="A0A8H7Q2E1"/>
<evidence type="ECO:0000256" key="5">
    <source>
        <dbReference type="PROSITE-ProRule" id="PRU00042"/>
    </source>
</evidence>
<dbReference type="Pfam" id="PF00096">
    <property type="entry name" value="zf-C2H2"/>
    <property type="match status" value="1"/>
</dbReference>
<dbReference type="PROSITE" id="PS00028">
    <property type="entry name" value="ZINC_FINGER_C2H2_1"/>
    <property type="match status" value="1"/>
</dbReference>
<feature type="compositionally biased region" description="Pro residues" evidence="7">
    <location>
        <begin position="323"/>
        <end position="338"/>
    </location>
</feature>
<evidence type="ECO:0000256" key="3">
    <source>
        <dbReference type="ARBA" id="ARBA00022771"/>
    </source>
</evidence>
<feature type="compositionally biased region" description="Polar residues" evidence="7">
    <location>
        <begin position="226"/>
        <end position="261"/>
    </location>
</feature>
<feature type="compositionally biased region" description="Pro residues" evidence="7">
    <location>
        <begin position="66"/>
        <end position="75"/>
    </location>
</feature>
<dbReference type="SUPFAM" id="SSF57667">
    <property type="entry name" value="beta-beta-alpha zinc fingers"/>
    <property type="match status" value="2"/>
</dbReference>
<feature type="region of interest" description="Disordered" evidence="7">
    <location>
        <begin position="1"/>
        <end position="27"/>
    </location>
</feature>
<keyword evidence="1" id="KW-0479">Metal-binding</keyword>
<feature type="compositionally biased region" description="Polar residues" evidence="7">
    <location>
        <begin position="51"/>
        <end position="65"/>
    </location>
</feature>
<feature type="compositionally biased region" description="Low complexity" evidence="7">
    <location>
        <begin position="94"/>
        <end position="108"/>
    </location>
</feature>
<evidence type="ECO:0000256" key="2">
    <source>
        <dbReference type="ARBA" id="ARBA00022737"/>
    </source>
</evidence>
<feature type="compositionally biased region" description="Basic and acidic residues" evidence="7">
    <location>
        <begin position="431"/>
        <end position="440"/>
    </location>
</feature>
<evidence type="ECO:0000256" key="4">
    <source>
        <dbReference type="ARBA" id="ARBA00022833"/>
    </source>
</evidence>
<dbReference type="GO" id="GO:0008270">
    <property type="term" value="F:zinc ion binding"/>
    <property type="evidence" value="ECO:0007669"/>
    <property type="project" value="UniProtKB-KW"/>
</dbReference>
<feature type="domain" description="C2H2-type" evidence="8">
    <location>
        <begin position="200"/>
        <end position="227"/>
    </location>
</feature>
<feature type="region of interest" description="Disordered" evidence="7">
    <location>
        <begin position="43"/>
        <end position="113"/>
    </location>
</feature>
<dbReference type="PANTHER" id="PTHR23235:SF120">
    <property type="entry name" value="KRUPPEL-LIKE FACTOR 15"/>
    <property type="match status" value="1"/>
</dbReference>
<feature type="region of interest" description="Disordered" evidence="7">
    <location>
        <begin position="414"/>
        <end position="440"/>
    </location>
</feature>
<protein>
    <recommendedName>
        <fullName evidence="8">C2H2-type domain-containing protein</fullName>
    </recommendedName>
</protein>
<evidence type="ECO:0000256" key="6">
    <source>
        <dbReference type="SAM" id="Coils"/>
    </source>
</evidence>
<evidence type="ECO:0000313" key="9">
    <source>
        <dbReference type="EMBL" id="KAG2184063.1"/>
    </source>
</evidence>
<feature type="domain" description="C2H2-type" evidence="8">
    <location>
        <begin position="145"/>
        <end position="172"/>
    </location>
</feature>
<feature type="region of interest" description="Disordered" evidence="7">
    <location>
        <begin position="221"/>
        <end position="345"/>
    </location>
</feature>
<sequence>MASPILDRPSPSEPMRKDSTSSISLLLNDDNKGMDALAKAAFSAEAAANDHQLNPTQPQTSHLPTPQSPAVPFPPIMVSREDSRSSSVGDKWSHSSSSPIRNSQSPPSTNATVSAAITSRSGYGSFPLKSASADERELLSHDKPFICKECDQTFSRPHNLKSHLATHSAERPYQAICQHQFRRHHDLKRHQKLHTGERPYVCNTCDRSFARLDALNRHRRAEGGSACNSTQTQRGLSQPQPQNANLPSNHRQDSVDSTTVIRTRPNVPELHIPHPESRPFDKENGRRALSLDEHGYRSEEKPSPFRASTYPDPNSVAGSHRPVLPPPQGTSQPPPPQPSQQEKQLEHRISLLVKHNRDLESQLERQMHLNNTRELERYKNRVHDLEVENKVLRSLILQNKDTMEIPTKKRRYLEALGGSRSSSSPGSTDEFEMRDTAEVH</sequence>